<evidence type="ECO:0000256" key="1">
    <source>
        <dbReference type="SAM" id="Coils"/>
    </source>
</evidence>
<keyword evidence="2" id="KW-1133">Transmembrane helix</keyword>
<keyword evidence="5" id="KW-1185">Reference proteome</keyword>
<keyword evidence="2" id="KW-0472">Membrane</keyword>
<feature type="transmembrane region" description="Helical" evidence="2">
    <location>
        <begin position="85"/>
        <end position="109"/>
    </location>
</feature>
<dbReference type="InterPro" id="IPR036890">
    <property type="entry name" value="HATPase_C_sf"/>
</dbReference>
<proteinExistence type="predicted"/>
<comment type="caution">
    <text evidence="4">The sequence shown here is derived from an EMBL/GenBank/DDBJ whole genome shotgun (WGS) entry which is preliminary data.</text>
</comment>
<gene>
    <name evidence="4" type="ORF">M3P09_10650</name>
</gene>
<dbReference type="Proteomes" id="UP001165381">
    <property type="component" value="Unassembled WGS sequence"/>
</dbReference>
<evidence type="ECO:0000259" key="3">
    <source>
        <dbReference type="Pfam" id="PF06580"/>
    </source>
</evidence>
<keyword evidence="1" id="KW-0175">Coiled coil</keyword>
<keyword evidence="2" id="KW-0812">Transmembrane</keyword>
<organism evidence="4 5">
    <name type="scientific">Jejuia spongiicola</name>
    <dbReference type="NCBI Taxonomy" id="2942207"/>
    <lineage>
        <taxon>Bacteria</taxon>
        <taxon>Pseudomonadati</taxon>
        <taxon>Bacteroidota</taxon>
        <taxon>Flavobacteriia</taxon>
        <taxon>Flavobacteriales</taxon>
        <taxon>Flavobacteriaceae</taxon>
        <taxon>Jejuia</taxon>
    </lineage>
</organism>
<dbReference type="SUPFAM" id="SSF55874">
    <property type="entry name" value="ATPase domain of HSP90 chaperone/DNA topoisomerase II/histidine kinase"/>
    <property type="match status" value="1"/>
</dbReference>
<dbReference type="Gene3D" id="3.30.565.10">
    <property type="entry name" value="Histidine kinase-like ATPase, C-terminal domain"/>
    <property type="match status" value="1"/>
</dbReference>
<sequence>MKRKTDWGGFVFANVLDWFLITVFMIFIAFTTKYLMRKKIKIIYIVSIHLFFSLFIGAFTIGLSWLVENIGTLAEFSFSELCISFIRLIDLHFLIYLSLVTIIYMYYYFQKSQESQIQTIKLQDQLSKSHLKFLQSQMHPHFLFNTLNGIHSLMGIDIDKSKSMVVDLSDLLRNVLEKKDENLIELQEELVILKKYIHIKKTRFSDQLNIHLNIEAGLENILVPNMLIQPIVENSTKHGYSTEFISLEIIIDIYKKNDKLIVKIQNNGKAIKEKLPALLKKGTGLNNIKERLDTLYGNNYKLNIYNELNKVITKISIPIKLSVSEIEKDY</sequence>
<dbReference type="EMBL" id="JAMFLZ010000004">
    <property type="protein sequence ID" value="MCL6295454.1"/>
    <property type="molecule type" value="Genomic_DNA"/>
</dbReference>
<evidence type="ECO:0000313" key="5">
    <source>
        <dbReference type="Proteomes" id="UP001165381"/>
    </source>
</evidence>
<feature type="transmembrane region" description="Helical" evidence="2">
    <location>
        <begin position="12"/>
        <end position="30"/>
    </location>
</feature>
<feature type="coiled-coil region" evidence="1">
    <location>
        <begin position="169"/>
        <end position="196"/>
    </location>
</feature>
<keyword evidence="4" id="KW-0418">Kinase</keyword>
<feature type="domain" description="Signal transduction histidine kinase internal region" evidence="3">
    <location>
        <begin position="130"/>
        <end position="208"/>
    </location>
</feature>
<protein>
    <submittedName>
        <fullName evidence="4">Histidine kinase</fullName>
    </submittedName>
</protein>
<name>A0ABT0QEM6_9FLAO</name>
<feature type="transmembrane region" description="Helical" evidence="2">
    <location>
        <begin position="42"/>
        <end position="65"/>
    </location>
</feature>
<accession>A0ABT0QEM6</accession>
<dbReference type="GO" id="GO:0016301">
    <property type="term" value="F:kinase activity"/>
    <property type="evidence" value="ECO:0007669"/>
    <property type="project" value="UniProtKB-KW"/>
</dbReference>
<evidence type="ECO:0000256" key="2">
    <source>
        <dbReference type="SAM" id="Phobius"/>
    </source>
</evidence>
<dbReference type="InterPro" id="IPR050640">
    <property type="entry name" value="Bact_2-comp_sensor_kinase"/>
</dbReference>
<dbReference type="InterPro" id="IPR010559">
    <property type="entry name" value="Sig_transdc_His_kin_internal"/>
</dbReference>
<dbReference type="PANTHER" id="PTHR34220">
    <property type="entry name" value="SENSOR HISTIDINE KINASE YPDA"/>
    <property type="match status" value="1"/>
</dbReference>
<dbReference type="Pfam" id="PF06580">
    <property type="entry name" value="His_kinase"/>
    <property type="match status" value="1"/>
</dbReference>
<keyword evidence="4" id="KW-0808">Transferase</keyword>
<dbReference type="RefSeq" id="WP_249973114.1">
    <property type="nucleotide sequence ID" value="NZ_JAMFLZ010000004.1"/>
</dbReference>
<reference evidence="4" key="1">
    <citation type="submission" date="2022-05" db="EMBL/GenBank/DDBJ databases">
        <authorList>
            <person name="Park J.-S."/>
        </authorList>
    </citation>
    <scope>NUCLEOTIDE SEQUENCE</scope>
    <source>
        <strain evidence="4">2012CJ34-3</strain>
    </source>
</reference>
<evidence type="ECO:0000313" key="4">
    <source>
        <dbReference type="EMBL" id="MCL6295454.1"/>
    </source>
</evidence>
<dbReference type="PANTHER" id="PTHR34220:SF7">
    <property type="entry name" value="SENSOR HISTIDINE KINASE YPDA"/>
    <property type="match status" value="1"/>
</dbReference>